<protein>
    <submittedName>
        <fullName evidence="2">Ras-associating domain-containing protein</fullName>
    </submittedName>
</protein>
<proteinExistence type="predicted"/>
<name>A0A1I8ABJ2_9BILA</name>
<dbReference type="SUPFAM" id="SSF54403">
    <property type="entry name" value="Cystatin/monellin"/>
    <property type="match status" value="1"/>
</dbReference>
<evidence type="ECO:0000313" key="1">
    <source>
        <dbReference type="Proteomes" id="UP000095287"/>
    </source>
</evidence>
<dbReference type="Proteomes" id="UP000095287">
    <property type="component" value="Unplaced"/>
</dbReference>
<dbReference type="WBParaSite" id="L893_g4063.t1">
    <property type="protein sequence ID" value="L893_g4063.t1"/>
    <property type="gene ID" value="L893_g4063"/>
</dbReference>
<sequence>MKCCVRGEARAPAPNDDEEAFGSYQKCNDGYEPELTSEDLKWAAVKEINEQSRDLLFRAPVCVVREEVLAPGLAYLLELELVQTDTLKRMVDYEKARKKPCSPRKNARWFHHTVEIWLKDPEHVAEIIVKQDYELKYEP</sequence>
<organism evidence="1 2">
    <name type="scientific">Steinernema glaseri</name>
    <dbReference type="NCBI Taxonomy" id="37863"/>
    <lineage>
        <taxon>Eukaryota</taxon>
        <taxon>Metazoa</taxon>
        <taxon>Ecdysozoa</taxon>
        <taxon>Nematoda</taxon>
        <taxon>Chromadorea</taxon>
        <taxon>Rhabditida</taxon>
        <taxon>Tylenchina</taxon>
        <taxon>Panagrolaimomorpha</taxon>
        <taxon>Strongyloidoidea</taxon>
        <taxon>Steinernematidae</taxon>
        <taxon>Steinernema</taxon>
    </lineage>
</organism>
<reference evidence="2" key="1">
    <citation type="submission" date="2016-11" db="UniProtKB">
        <authorList>
            <consortium name="WormBaseParasite"/>
        </authorList>
    </citation>
    <scope>IDENTIFICATION</scope>
</reference>
<dbReference type="AlphaFoldDB" id="A0A1I8ABJ2"/>
<evidence type="ECO:0000313" key="2">
    <source>
        <dbReference type="WBParaSite" id="L893_g4063.t1"/>
    </source>
</evidence>
<keyword evidence="1" id="KW-1185">Reference proteome</keyword>
<accession>A0A1I8ABJ2</accession>
<dbReference type="InterPro" id="IPR046350">
    <property type="entry name" value="Cystatin_sf"/>
</dbReference>
<dbReference type="Gene3D" id="3.10.450.10">
    <property type="match status" value="1"/>
</dbReference>